<evidence type="ECO:0008006" key="4">
    <source>
        <dbReference type="Google" id="ProtNLM"/>
    </source>
</evidence>
<organism evidence="2 3">
    <name type="scientific">Riccia sorocarpa</name>
    <dbReference type="NCBI Taxonomy" id="122646"/>
    <lineage>
        <taxon>Eukaryota</taxon>
        <taxon>Viridiplantae</taxon>
        <taxon>Streptophyta</taxon>
        <taxon>Embryophyta</taxon>
        <taxon>Marchantiophyta</taxon>
        <taxon>Marchantiopsida</taxon>
        <taxon>Marchantiidae</taxon>
        <taxon>Marchantiales</taxon>
        <taxon>Ricciaceae</taxon>
        <taxon>Riccia</taxon>
    </lineage>
</organism>
<name>A0ABD3H0D4_9MARC</name>
<gene>
    <name evidence="2" type="ORF">R1sor_002875</name>
</gene>
<keyword evidence="3" id="KW-1185">Reference proteome</keyword>
<sequence length="365" mass="42440">MHPSELQHLSLISLLLLMPLLLLTRLIQLLHLDLFPLRRSPLDTLQGHRRLIQPIPPLDLRFVRERERERVRPREPPAVPQPLRRTRHRRDEPEVRPLIEVDKIGIPIRHSRRVVQHAIKQVCNLRAADHITIEMLTAAEIYRIKQEIMARFQNGWVLSEMELGLMVTKYLRDHKNHYVDTLRQRLALLDHVSDPDVEMTIKRPVLLREESFGPLLLIARQTFWFGEIARMEEELARARSIEEVGGEPTHPSAYWERGLQIAREKNAFYGVPEEKYALAATRVRKRYANGMKITHRWGQGGEPGFRRRFLARYGREINNDEVEFARAYDEHRLYAYIDGGGTFDDVEDARSGPSSGNSGGHDGGH</sequence>
<reference evidence="2 3" key="1">
    <citation type="submission" date="2024-09" db="EMBL/GenBank/DDBJ databases">
        <title>Chromosome-scale assembly of Riccia sorocarpa.</title>
        <authorList>
            <person name="Paukszto L."/>
        </authorList>
    </citation>
    <scope>NUCLEOTIDE SEQUENCE [LARGE SCALE GENOMIC DNA]</scope>
    <source>
        <strain evidence="2">LP-2024</strain>
        <tissue evidence="2">Aerial parts of the thallus</tissue>
    </source>
</reference>
<evidence type="ECO:0000313" key="3">
    <source>
        <dbReference type="Proteomes" id="UP001633002"/>
    </source>
</evidence>
<proteinExistence type="predicted"/>
<feature type="region of interest" description="Disordered" evidence="1">
    <location>
        <begin position="345"/>
        <end position="365"/>
    </location>
</feature>
<dbReference type="EMBL" id="JBJQOH010000006">
    <property type="protein sequence ID" value="KAL3684853.1"/>
    <property type="molecule type" value="Genomic_DNA"/>
</dbReference>
<dbReference type="Proteomes" id="UP001633002">
    <property type="component" value="Unassembled WGS sequence"/>
</dbReference>
<accession>A0ABD3H0D4</accession>
<evidence type="ECO:0000256" key="1">
    <source>
        <dbReference type="SAM" id="MobiDB-lite"/>
    </source>
</evidence>
<dbReference type="AlphaFoldDB" id="A0ABD3H0D4"/>
<comment type="caution">
    <text evidence="2">The sequence shown here is derived from an EMBL/GenBank/DDBJ whole genome shotgun (WGS) entry which is preliminary data.</text>
</comment>
<evidence type="ECO:0000313" key="2">
    <source>
        <dbReference type="EMBL" id="KAL3684853.1"/>
    </source>
</evidence>
<protein>
    <recommendedName>
        <fullName evidence="4">50S ribosomal protein L22, chloroplastic</fullName>
    </recommendedName>
</protein>